<dbReference type="GO" id="GO:0005525">
    <property type="term" value="F:GTP binding"/>
    <property type="evidence" value="ECO:0007669"/>
    <property type="project" value="UniProtKB-KW"/>
</dbReference>
<dbReference type="AlphaFoldDB" id="A0AAV7ZAH1"/>
<evidence type="ECO:0000256" key="5">
    <source>
        <dbReference type="PIRSR" id="PIRSR601019-1"/>
    </source>
</evidence>
<evidence type="ECO:0000256" key="7">
    <source>
        <dbReference type="SAM" id="MobiDB-lite"/>
    </source>
</evidence>
<keyword evidence="4" id="KW-0807">Transducer</keyword>
<dbReference type="GO" id="GO:0003924">
    <property type="term" value="F:GTPase activity"/>
    <property type="evidence" value="ECO:0007669"/>
    <property type="project" value="InterPro"/>
</dbReference>
<dbReference type="EMBL" id="JANTQA010000036">
    <property type="protein sequence ID" value="KAJ3437148.1"/>
    <property type="molecule type" value="Genomic_DNA"/>
</dbReference>
<dbReference type="PANTHER" id="PTHR10218:SF302">
    <property type="entry name" value="GUANINE NUCLEOTIDE-BINDING PROTEIN ALPHA-5 SUBUNIT"/>
    <property type="match status" value="1"/>
</dbReference>
<dbReference type="Gene3D" id="3.40.50.300">
    <property type="entry name" value="P-loop containing nucleotide triphosphate hydrolases"/>
    <property type="match status" value="1"/>
</dbReference>
<dbReference type="PROSITE" id="PS51882">
    <property type="entry name" value="G_ALPHA"/>
    <property type="match status" value="1"/>
</dbReference>
<accession>A0AAV7ZAH1</accession>
<keyword evidence="1 6" id="KW-0479">Metal-binding</keyword>
<evidence type="ECO:0000313" key="8">
    <source>
        <dbReference type="EMBL" id="KAJ3437148.1"/>
    </source>
</evidence>
<dbReference type="InterPro" id="IPR001019">
    <property type="entry name" value="Gprotein_alpha_su"/>
</dbReference>
<dbReference type="GO" id="GO:0046872">
    <property type="term" value="F:metal ion binding"/>
    <property type="evidence" value="ECO:0007669"/>
    <property type="project" value="UniProtKB-KW"/>
</dbReference>
<feature type="binding site" evidence="6">
    <location>
        <position position="59"/>
    </location>
    <ligand>
        <name>Mg(2+)</name>
        <dbReference type="ChEBI" id="CHEBI:18420"/>
    </ligand>
</feature>
<dbReference type="GO" id="GO:0001664">
    <property type="term" value="F:G protein-coupled receptor binding"/>
    <property type="evidence" value="ECO:0007669"/>
    <property type="project" value="TreeGrafter"/>
</dbReference>
<keyword evidence="6" id="KW-0460">Magnesium</keyword>
<feature type="compositionally biased region" description="Basic residues" evidence="7">
    <location>
        <begin position="1"/>
        <end position="19"/>
    </location>
</feature>
<organism evidence="8 9">
    <name type="scientific">Anaeramoeba flamelloides</name>
    <dbReference type="NCBI Taxonomy" id="1746091"/>
    <lineage>
        <taxon>Eukaryota</taxon>
        <taxon>Metamonada</taxon>
        <taxon>Anaeramoebidae</taxon>
        <taxon>Anaeramoeba</taxon>
    </lineage>
</organism>
<evidence type="ECO:0000256" key="2">
    <source>
        <dbReference type="ARBA" id="ARBA00022741"/>
    </source>
</evidence>
<evidence type="ECO:0000256" key="4">
    <source>
        <dbReference type="ARBA" id="ARBA00023224"/>
    </source>
</evidence>
<keyword evidence="3 5" id="KW-0342">GTP-binding</keyword>
<dbReference type="GO" id="GO:0031683">
    <property type="term" value="F:G-protein beta/gamma-subunit complex binding"/>
    <property type="evidence" value="ECO:0007669"/>
    <property type="project" value="InterPro"/>
</dbReference>
<evidence type="ECO:0000256" key="1">
    <source>
        <dbReference type="ARBA" id="ARBA00022723"/>
    </source>
</evidence>
<dbReference type="GO" id="GO:0005737">
    <property type="term" value="C:cytoplasm"/>
    <property type="evidence" value="ECO:0007669"/>
    <property type="project" value="TreeGrafter"/>
</dbReference>
<protein>
    <submittedName>
        <fullName evidence="8">Guanine nucleotide-binding protein subunit alpha</fullName>
    </submittedName>
</protein>
<dbReference type="Proteomes" id="UP001146793">
    <property type="component" value="Unassembled WGS sequence"/>
</dbReference>
<gene>
    <name evidence="8" type="ORF">M0812_19221</name>
</gene>
<dbReference type="Gene3D" id="1.10.400.10">
    <property type="entry name" value="GI Alpha 1, domain 2-like"/>
    <property type="match status" value="1"/>
</dbReference>
<reference evidence="8" key="1">
    <citation type="submission" date="2022-08" db="EMBL/GenBank/DDBJ databases">
        <title>Novel sulphate-reducing endosymbionts in the free-living metamonad Anaeramoeba.</title>
        <authorList>
            <person name="Jerlstrom-Hultqvist J."/>
            <person name="Cepicka I."/>
            <person name="Gallot-Lavallee L."/>
            <person name="Salas-Leiva D."/>
            <person name="Curtis B.A."/>
            <person name="Zahonova K."/>
            <person name="Pipaliya S."/>
            <person name="Dacks J."/>
            <person name="Roger A.J."/>
        </authorList>
    </citation>
    <scope>NUCLEOTIDE SEQUENCE</scope>
    <source>
        <strain evidence="8">Busselton2</strain>
    </source>
</reference>
<feature type="binding site" evidence="5">
    <location>
        <begin position="55"/>
        <end position="60"/>
    </location>
    <ligand>
        <name>GTP</name>
        <dbReference type="ChEBI" id="CHEBI:37565"/>
    </ligand>
</feature>
<evidence type="ECO:0000256" key="6">
    <source>
        <dbReference type="PIRSR" id="PIRSR601019-2"/>
    </source>
</evidence>
<sequence>MGNRKSSKKNTSKNKTRMKSKSERDKRSKKIDRKIANERENYKNLVKILVLGTGESGKSTFVKQIQIIYKSGFETEFRQMYKTKVQRNIIHYTKQLINSLPSVGLQLKSHERDVAIRFLKDKKPILRSYNNRIKRNDRDTLEIKGT</sequence>
<comment type="caution">
    <text evidence="8">The sequence shown here is derived from an EMBL/GenBank/DDBJ whole genome shotgun (WGS) entry which is preliminary data.</text>
</comment>
<proteinExistence type="predicted"/>
<dbReference type="Pfam" id="PF00503">
    <property type="entry name" value="G-alpha"/>
    <property type="match status" value="1"/>
</dbReference>
<feature type="region of interest" description="Disordered" evidence="7">
    <location>
        <begin position="1"/>
        <end position="36"/>
    </location>
</feature>
<dbReference type="PANTHER" id="PTHR10218">
    <property type="entry name" value="GTP-BINDING PROTEIN ALPHA SUBUNIT"/>
    <property type="match status" value="1"/>
</dbReference>
<name>A0AAV7ZAH1_9EUKA</name>
<evidence type="ECO:0000313" key="9">
    <source>
        <dbReference type="Proteomes" id="UP001146793"/>
    </source>
</evidence>
<keyword evidence="2 5" id="KW-0547">Nucleotide-binding</keyword>
<dbReference type="GO" id="GO:0005834">
    <property type="term" value="C:heterotrimeric G-protein complex"/>
    <property type="evidence" value="ECO:0007669"/>
    <property type="project" value="TreeGrafter"/>
</dbReference>
<evidence type="ECO:0000256" key="3">
    <source>
        <dbReference type="ARBA" id="ARBA00023134"/>
    </source>
</evidence>
<dbReference type="InterPro" id="IPR027417">
    <property type="entry name" value="P-loop_NTPase"/>
</dbReference>
<dbReference type="GO" id="GO:0007188">
    <property type="term" value="P:adenylate cyclase-modulating G protein-coupled receptor signaling pathway"/>
    <property type="evidence" value="ECO:0007669"/>
    <property type="project" value="TreeGrafter"/>
</dbReference>
<dbReference type="SUPFAM" id="SSF52540">
    <property type="entry name" value="P-loop containing nucleoside triphosphate hydrolases"/>
    <property type="match status" value="1"/>
</dbReference>
<dbReference type="InterPro" id="IPR011025">
    <property type="entry name" value="GproteinA_insert"/>
</dbReference>